<dbReference type="PDB" id="9B3H">
    <property type="method" value="EM"/>
    <property type="resolution" value="4.00 A"/>
    <property type="chains" value="B=1-311"/>
</dbReference>
<gene>
    <name evidence="1" type="ORF">AET16641.1</name>
</gene>
<accession>A0AC62AEC7</accession>
<sequence>MEKRTVTIPQAQKVAEKPALTIQTVVTSPTTPIKAPSLAPTIDTAPKQNPVPTAQITATLPAEPVKVPVLIPEVNKTLLETSTNPVKDSYNKDAVFTYELIANPDADYSDQKLILKKEISYIKLNLGINQDNKNAPSYIFNLLDDNVYYGFYRDTQDMNRIENKYTYAFKKEAENFDNLQKFNATYEGQFWFSSIDTPNVPTVARAFLTYNNGRVDGEILAKHWNEKLFQITGFDNNPRKVEIFPTVEYLPNSGTRLTKGATSPHRFQMDLHFINSTNGEKNKYLVGQGSTEQYWGVLGMEKKQELALVPR</sequence>
<organism evidence="1">
    <name type="scientific">Pasteurella multocida 36950</name>
    <dbReference type="NCBI Taxonomy" id="1075089"/>
    <lineage>
        <taxon>Bacteria</taxon>
        <taxon>Pseudomonadati</taxon>
        <taxon>Pseudomonadota</taxon>
        <taxon>Gammaproteobacteria</taxon>
        <taxon>Pasteurellales</taxon>
        <taxon>Pasteurellaceae</taxon>
        <taxon>Pasteurella</taxon>
    </lineage>
</organism>
<proteinExistence type="evidence at protein level"/>
<keyword evidence="1" id="KW-0002">3D-structure</keyword>
<reference evidence="1" key="1">
    <citation type="journal article" date="2025" name="Pathogens">
        <title>A surface lipoprotein on Pasteurella multocida binds complement factor I to promote immune evasion.</title>
        <authorList>
            <person name="Nguyen Q.H."/>
            <person name="Lai C.H.R."/>
            <person name="Norris M.J."/>
            <person name="Ng D."/>
            <person name="Shah M."/>
            <person name="Lai C.C."/>
            <person name="Isenman D.E."/>
            <person name="Moraes T.F."/>
        </authorList>
    </citation>
    <scope>STRUCTURE BY ELECTRON MICROSCOPY (4.00 ANGSTROMS)</scope>
</reference>
<evidence type="ECO:0000313" key="1">
    <source>
        <dbReference type="PDB" id="9B3H"/>
    </source>
</evidence>
<name>A0AC62AEC7_PASMD</name>
<protein>
    <submittedName>
        <fullName evidence="1">Pasteurella multocida factor I binding protein, fIbp</fullName>
    </submittedName>
</protein>